<dbReference type="FunFam" id="1.20.1560.10:FF:000048">
    <property type="entry name" value="ATP-binding cassette sub-family B member 10, mitochondrial"/>
    <property type="match status" value="1"/>
</dbReference>
<feature type="compositionally biased region" description="Acidic residues" evidence="11">
    <location>
        <begin position="124"/>
        <end position="135"/>
    </location>
</feature>
<dbReference type="AlphaFoldDB" id="A0AAJ0G555"/>
<keyword evidence="4" id="KW-0547">Nucleotide-binding</keyword>
<dbReference type="InterPro" id="IPR036640">
    <property type="entry name" value="ABC1_TM_sf"/>
</dbReference>
<dbReference type="CDD" id="cd18573">
    <property type="entry name" value="ABC_6TM_ABCB10_like"/>
    <property type="match status" value="1"/>
</dbReference>
<dbReference type="GO" id="GO:0005524">
    <property type="term" value="F:ATP binding"/>
    <property type="evidence" value="ECO:0007669"/>
    <property type="project" value="UniProtKB-KW"/>
</dbReference>
<evidence type="ECO:0000256" key="9">
    <source>
        <dbReference type="ARBA" id="ARBA00023128"/>
    </source>
</evidence>
<keyword evidence="10 12" id="KW-0472">Membrane</keyword>
<evidence type="ECO:0000256" key="4">
    <source>
        <dbReference type="ARBA" id="ARBA00022741"/>
    </source>
</evidence>
<dbReference type="Gene3D" id="3.40.50.300">
    <property type="entry name" value="P-loop containing nucleotide triphosphate hydrolases"/>
    <property type="match status" value="1"/>
</dbReference>
<dbReference type="SMART" id="SM00382">
    <property type="entry name" value="AAA"/>
    <property type="match status" value="1"/>
</dbReference>
<dbReference type="PANTHER" id="PTHR43394">
    <property type="entry name" value="ATP-DEPENDENT PERMEASE MDL1, MITOCHONDRIAL"/>
    <property type="match status" value="1"/>
</dbReference>
<feature type="compositionally biased region" description="Basic and acidic residues" evidence="11">
    <location>
        <begin position="782"/>
        <end position="792"/>
    </location>
</feature>
<gene>
    <name evidence="15" type="primary">MDL1</name>
    <name evidence="15" type="ORF">LTR09_011171</name>
</gene>
<sequence>MATRAPQLLVRAKAWNSLGNGALFTTRIRNVSRASGSSGAPMGKGWTGSVLFQQEKLAQRRCLSTLRRQQPTRPTATTLDTARIKQRFPLAVARRVLGTSTPVKQETAALTKESSPKAYRDEVSEIEDPADEDLDDDHKSFKRSEKAAQASQLNLSARLSSEGKTQGGFGEVWRLIKIASPEVKTLSLAFAFLLVGSSITALLPFSIGKIMDSASQNTEMILGFTLNQFFFYLGSALAIGACANYGRILLLRITGERIVTKLRSSLYRKTFVQNAEFFDANRVGDLISRLGNDTIIVGKSITVNMSDGLRSLVSASAGLTMMAWTSVKLTGVLAIFLPPVAIGAFFYGRAIRNLSRRQQKNLGTLTKIAEERLGNVRTSQAFAGELQEVARYNKQTRKVFSLGRKEAFLASAFFSASGFMGNMTFIALLYVGGGMVRDGIMTVGDMTSFLMYAGFAGSSLFGLSSFYSELMKGVGAASRLFELQDREPTISPTRGEAIRSARGAIEFKDVSFAYPTRPAVNIFKNLNFRIEQGSNVAIVAPSGAGKSTVASLLLRFYVPTEGTITIAGNDITTINAKQLRRKIGYVGQEPVLFSGTIAENIAYGRPTATRGEITAAARRANCGFISDFPDGLETFAGARGTQLSGGQKQRIAIARALLKDPDILILDEATSALDAESETLVNQALGRMLSSNNTTISIAHRLSTIQRSDVIIVLGADGTVAETGSYRDLSQKKDGAFAKLMEWQMSGGNEAAMAASAPKKDDGLKEEVEEEMTEEERRRRKLEGEHSSKSVDDVDTEAVMVEAEENTKR</sequence>
<evidence type="ECO:0000313" key="15">
    <source>
        <dbReference type="EMBL" id="KAK3047424.1"/>
    </source>
</evidence>
<dbReference type="SUPFAM" id="SSF52540">
    <property type="entry name" value="P-loop containing nucleoside triphosphate hydrolases"/>
    <property type="match status" value="1"/>
</dbReference>
<dbReference type="InterPro" id="IPR003593">
    <property type="entry name" value="AAA+_ATPase"/>
</dbReference>
<name>A0AAJ0G555_9PEZI</name>
<evidence type="ECO:0000256" key="12">
    <source>
        <dbReference type="SAM" id="Phobius"/>
    </source>
</evidence>
<dbReference type="InterPro" id="IPR003439">
    <property type="entry name" value="ABC_transporter-like_ATP-bd"/>
</dbReference>
<feature type="domain" description="ABC transmembrane type-1" evidence="14">
    <location>
        <begin position="188"/>
        <end position="472"/>
    </location>
</feature>
<keyword evidence="5" id="KW-0999">Mitochondrion inner membrane</keyword>
<feature type="transmembrane region" description="Helical" evidence="12">
    <location>
        <begin position="407"/>
        <end position="429"/>
    </location>
</feature>
<dbReference type="InterPro" id="IPR027417">
    <property type="entry name" value="P-loop_NTPase"/>
</dbReference>
<dbReference type="Gene3D" id="1.20.1560.10">
    <property type="entry name" value="ABC transporter type 1, transmembrane domain"/>
    <property type="match status" value="1"/>
</dbReference>
<feature type="region of interest" description="Disordered" evidence="11">
    <location>
        <begin position="751"/>
        <end position="809"/>
    </location>
</feature>
<evidence type="ECO:0000256" key="10">
    <source>
        <dbReference type="ARBA" id="ARBA00023136"/>
    </source>
</evidence>
<comment type="caution">
    <text evidence="15">The sequence shown here is derived from an EMBL/GenBank/DDBJ whole genome shotgun (WGS) entry which is preliminary data.</text>
</comment>
<protein>
    <submittedName>
        <fullName evidence="15">ATP-binding cassette permease mdl1</fullName>
    </submittedName>
</protein>
<dbReference type="GO" id="GO:0015421">
    <property type="term" value="F:ABC-type oligopeptide transporter activity"/>
    <property type="evidence" value="ECO:0007669"/>
    <property type="project" value="TreeGrafter"/>
</dbReference>
<evidence type="ECO:0000256" key="2">
    <source>
        <dbReference type="ARBA" id="ARBA00005580"/>
    </source>
</evidence>
<keyword evidence="9" id="KW-0496">Mitochondrion</keyword>
<feature type="region of interest" description="Disordered" evidence="11">
    <location>
        <begin position="104"/>
        <end position="141"/>
    </location>
</feature>
<dbReference type="GO" id="GO:0005743">
    <property type="term" value="C:mitochondrial inner membrane"/>
    <property type="evidence" value="ECO:0007669"/>
    <property type="project" value="TreeGrafter"/>
</dbReference>
<evidence type="ECO:0000313" key="16">
    <source>
        <dbReference type="Proteomes" id="UP001271007"/>
    </source>
</evidence>
<feature type="transmembrane region" description="Helical" evidence="12">
    <location>
        <begin position="333"/>
        <end position="351"/>
    </location>
</feature>
<dbReference type="GO" id="GO:0016887">
    <property type="term" value="F:ATP hydrolysis activity"/>
    <property type="evidence" value="ECO:0007669"/>
    <property type="project" value="InterPro"/>
</dbReference>
<dbReference type="GO" id="GO:0090374">
    <property type="term" value="P:oligopeptide export from mitochondrion"/>
    <property type="evidence" value="ECO:0007669"/>
    <property type="project" value="TreeGrafter"/>
</dbReference>
<feature type="domain" description="ABC transporter" evidence="13">
    <location>
        <begin position="505"/>
        <end position="742"/>
    </location>
</feature>
<evidence type="ECO:0000259" key="13">
    <source>
        <dbReference type="PROSITE" id="PS50893"/>
    </source>
</evidence>
<keyword evidence="8 12" id="KW-1133">Transmembrane helix</keyword>
<dbReference type="InterPro" id="IPR011527">
    <property type="entry name" value="ABC1_TM_dom"/>
</dbReference>
<dbReference type="InterPro" id="IPR039421">
    <property type="entry name" value="Type_1_exporter"/>
</dbReference>
<proteinExistence type="inferred from homology"/>
<evidence type="ECO:0000256" key="1">
    <source>
        <dbReference type="ARBA" id="ARBA00004141"/>
    </source>
</evidence>
<organism evidence="15 16">
    <name type="scientific">Extremus antarcticus</name>
    <dbReference type="NCBI Taxonomy" id="702011"/>
    <lineage>
        <taxon>Eukaryota</taxon>
        <taxon>Fungi</taxon>
        <taxon>Dikarya</taxon>
        <taxon>Ascomycota</taxon>
        <taxon>Pezizomycotina</taxon>
        <taxon>Dothideomycetes</taxon>
        <taxon>Dothideomycetidae</taxon>
        <taxon>Mycosphaerellales</taxon>
        <taxon>Extremaceae</taxon>
        <taxon>Extremus</taxon>
    </lineage>
</organism>
<reference evidence="15" key="1">
    <citation type="submission" date="2023-04" db="EMBL/GenBank/DDBJ databases">
        <title>Black Yeasts Isolated from many extreme environments.</title>
        <authorList>
            <person name="Coleine C."/>
            <person name="Stajich J.E."/>
            <person name="Selbmann L."/>
        </authorList>
    </citation>
    <scope>NUCLEOTIDE SEQUENCE</scope>
    <source>
        <strain evidence="15">CCFEE 5312</strain>
    </source>
</reference>
<dbReference type="Proteomes" id="UP001271007">
    <property type="component" value="Unassembled WGS sequence"/>
</dbReference>
<feature type="transmembrane region" description="Helical" evidence="12">
    <location>
        <begin position="449"/>
        <end position="470"/>
    </location>
</feature>
<dbReference type="CDD" id="cd03249">
    <property type="entry name" value="ABC_MTABC3_MDL1_MDL2"/>
    <property type="match status" value="1"/>
</dbReference>
<dbReference type="Pfam" id="PF00664">
    <property type="entry name" value="ABC_membrane"/>
    <property type="match status" value="1"/>
</dbReference>
<evidence type="ECO:0000256" key="7">
    <source>
        <dbReference type="ARBA" id="ARBA00022946"/>
    </source>
</evidence>
<evidence type="ECO:0000256" key="5">
    <source>
        <dbReference type="ARBA" id="ARBA00022792"/>
    </source>
</evidence>
<dbReference type="PROSITE" id="PS00211">
    <property type="entry name" value="ABC_TRANSPORTER_1"/>
    <property type="match status" value="1"/>
</dbReference>
<feature type="compositionally biased region" description="Basic and acidic residues" evidence="11">
    <location>
        <begin position="114"/>
        <end position="123"/>
    </location>
</feature>
<evidence type="ECO:0000256" key="11">
    <source>
        <dbReference type="SAM" id="MobiDB-lite"/>
    </source>
</evidence>
<evidence type="ECO:0000256" key="6">
    <source>
        <dbReference type="ARBA" id="ARBA00022840"/>
    </source>
</evidence>
<dbReference type="PROSITE" id="PS50893">
    <property type="entry name" value="ABC_TRANSPORTER_2"/>
    <property type="match status" value="1"/>
</dbReference>
<dbReference type="InterPro" id="IPR017871">
    <property type="entry name" value="ABC_transporter-like_CS"/>
</dbReference>
<dbReference type="PROSITE" id="PS50929">
    <property type="entry name" value="ABC_TM1F"/>
    <property type="match status" value="1"/>
</dbReference>
<keyword evidence="7" id="KW-0809">Transit peptide</keyword>
<evidence type="ECO:0000256" key="3">
    <source>
        <dbReference type="ARBA" id="ARBA00022692"/>
    </source>
</evidence>
<dbReference type="PANTHER" id="PTHR43394:SF1">
    <property type="entry name" value="ATP-BINDING CASSETTE SUB-FAMILY B MEMBER 10, MITOCHONDRIAL"/>
    <property type="match status" value="1"/>
</dbReference>
<dbReference type="SUPFAM" id="SSF90123">
    <property type="entry name" value="ABC transporter transmembrane region"/>
    <property type="match status" value="1"/>
</dbReference>
<feature type="transmembrane region" description="Helical" evidence="12">
    <location>
        <begin position="229"/>
        <end position="250"/>
    </location>
</feature>
<keyword evidence="3 12" id="KW-0812">Transmembrane</keyword>
<comment type="similarity">
    <text evidence="2">Belongs to the ABC transporter superfamily. ABCB family. Mitochondrial peptide exporter (TC 3.A.1.212) subfamily.</text>
</comment>
<accession>A0AAJ0G555</accession>
<evidence type="ECO:0000259" key="14">
    <source>
        <dbReference type="PROSITE" id="PS50929"/>
    </source>
</evidence>
<evidence type="ECO:0000256" key="8">
    <source>
        <dbReference type="ARBA" id="ARBA00022989"/>
    </source>
</evidence>
<dbReference type="EMBL" id="JAWDJX010000062">
    <property type="protein sequence ID" value="KAK3047424.1"/>
    <property type="molecule type" value="Genomic_DNA"/>
</dbReference>
<keyword evidence="16" id="KW-1185">Reference proteome</keyword>
<dbReference type="FunFam" id="3.40.50.300:FF:000218">
    <property type="entry name" value="Multidrug ABC transporter ATP-binding protein"/>
    <property type="match status" value="1"/>
</dbReference>
<keyword evidence="6 15" id="KW-0067">ATP-binding</keyword>
<dbReference type="Pfam" id="PF00005">
    <property type="entry name" value="ABC_tran"/>
    <property type="match status" value="1"/>
</dbReference>
<comment type="subcellular location">
    <subcellularLocation>
        <location evidence="1">Membrane</location>
        <topology evidence="1">Multi-pass membrane protein</topology>
    </subcellularLocation>
</comment>
<feature type="transmembrane region" description="Helical" evidence="12">
    <location>
        <begin position="186"/>
        <end position="207"/>
    </location>
</feature>